<sequence>MKEKKTLVALALSAVLPSLTHTAPWLEYSIGSGSYPLSGRRSGVAAARRAAKRRRKAGR</sequence>
<dbReference type="AlphaFoldDB" id="A0A1A9RG64"/>
<dbReference type="Proteomes" id="UP000078003">
    <property type="component" value="Unassembled WGS sequence"/>
</dbReference>
<evidence type="ECO:0000313" key="3">
    <source>
        <dbReference type="Proteomes" id="UP000078003"/>
    </source>
</evidence>
<proteinExistence type="predicted"/>
<name>A0A1A9RG64_EIKCO</name>
<organism evidence="2 3">
    <name type="scientific">Eikenella corrodens</name>
    <dbReference type="NCBI Taxonomy" id="539"/>
    <lineage>
        <taxon>Bacteria</taxon>
        <taxon>Pseudomonadati</taxon>
        <taxon>Pseudomonadota</taxon>
        <taxon>Betaproteobacteria</taxon>
        <taxon>Neisseriales</taxon>
        <taxon>Neisseriaceae</taxon>
        <taxon>Eikenella</taxon>
    </lineage>
</organism>
<feature type="region of interest" description="Disordered" evidence="1">
    <location>
        <begin position="40"/>
        <end position="59"/>
    </location>
</feature>
<comment type="caution">
    <text evidence="2">The sequence shown here is derived from an EMBL/GenBank/DDBJ whole genome shotgun (WGS) entry which is preliminary data.</text>
</comment>
<evidence type="ECO:0000313" key="2">
    <source>
        <dbReference type="EMBL" id="OAM17401.1"/>
    </source>
</evidence>
<dbReference type="EMBL" id="LXSF01000002">
    <property type="protein sequence ID" value="OAM17401.1"/>
    <property type="molecule type" value="Genomic_DNA"/>
</dbReference>
<reference evidence="3" key="1">
    <citation type="submission" date="2016-05" db="EMBL/GenBank/DDBJ databases">
        <title>Draft genome of Corynebacterium afermentans subsp. afermentans LCDC 88199T.</title>
        <authorList>
            <person name="Bernier A.-M."/>
            <person name="Bernard K."/>
        </authorList>
    </citation>
    <scope>NUCLEOTIDE SEQUENCE [LARGE SCALE GENOMIC DNA]</scope>
    <source>
        <strain evidence="3">NML01-0328</strain>
    </source>
</reference>
<protein>
    <submittedName>
        <fullName evidence="2">Uncharacterized protein</fullName>
    </submittedName>
</protein>
<dbReference type="RefSeq" id="WP_064104177.1">
    <property type="nucleotide sequence ID" value="NZ_LXSF01000002.1"/>
</dbReference>
<accession>A0A1A9RG64</accession>
<evidence type="ECO:0000256" key="1">
    <source>
        <dbReference type="SAM" id="MobiDB-lite"/>
    </source>
</evidence>
<gene>
    <name evidence="2" type="ORF">A7P85_03400</name>
</gene>
<feature type="compositionally biased region" description="Basic residues" evidence="1">
    <location>
        <begin position="49"/>
        <end position="59"/>
    </location>
</feature>